<reference evidence="2 3" key="1">
    <citation type="journal article" date="2016" name="Nat. Commun.">
        <title>Thousands of microbial genomes shed light on interconnected biogeochemical processes in an aquifer system.</title>
        <authorList>
            <person name="Anantharaman K."/>
            <person name="Brown C.T."/>
            <person name="Hug L.A."/>
            <person name="Sharon I."/>
            <person name="Castelle C.J."/>
            <person name="Probst A.J."/>
            <person name="Thomas B.C."/>
            <person name="Singh A."/>
            <person name="Wilkins M.J."/>
            <person name="Karaoz U."/>
            <person name="Brodie E.L."/>
            <person name="Williams K.H."/>
            <person name="Hubbard S.S."/>
            <person name="Banfield J.F."/>
        </authorList>
    </citation>
    <scope>NUCLEOTIDE SEQUENCE [LARGE SCALE GENOMIC DNA]</scope>
</reference>
<dbReference type="AlphaFoldDB" id="A0A1F5G9B6"/>
<name>A0A1F5G9B6_9BACT</name>
<protein>
    <recommendedName>
        <fullName evidence="1">Glucosamine/galactosamine-6-phosphate isomerase domain-containing protein</fullName>
    </recommendedName>
</protein>
<dbReference type="GO" id="GO:0005975">
    <property type="term" value="P:carbohydrate metabolic process"/>
    <property type="evidence" value="ECO:0007669"/>
    <property type="project" value="InterPro"/>
</dbReference>
<dbReference type="EMBL" id="MFBD01000028">
    <property type="protein sequence ID" value="OGD88461.1"/>
    <property type="molecule type" value="Genomic_DNA"/>
</dbReference>
<dbReference type="STRING" id="1797714.A3D04_00945"/>
<evidence type="ECO:0000313" key="2">
    <source>
        <dbReference type="EMBL" id="OGD88461.1"/>
    </source>
</evidence>
<sequence length="223" mass="24873">MIQLAKVASREEGQIKAHQLLTELVGPDTLLALSGGTSVNYKEMIVGPGDIHPDDVCMIDDRYGMPFHENSNELLVKKSGLIEYLVSKKIRFTKCLEGKNIAQTEKDYDQKIRTLFAKYQDKVGVMGVAFNLHTGGIFPNSKALKSPAYVVSEIVDDIYPQRITITLKALGEFTGFLILMFGEEKKEALAKMLDPAENNIQSFPAIFYRKCRATAHLVTDITL</sequence>
<dbReference type="Pfam" id="PF01182">
    <property type="entry name" value="Glucosamine_iso"/>
    <property type="match status" value="1"/>
</dbReference>
<dbReference type="InterPro" id="IPR037171">
    <property type="entry name" value="NagB/RpiA_transferase-like"/>
</dbReference>
<accession>A0A1F5G9B6</accession>
<feature type="domain" description="Glucosamine/galactosamine-6-phosphate isomerase" evidence="1">
    <location>
        <begin position="31"/>
        <end position="208"/>
    </location>
</feature>
<evidence type="ECO:0000313" key="3">
    <source>
        <dbReference type="Proteomes" id="UP000177369"/>
    </source>
</evidence>
<evidence type="ECO:0000259" key="1">
    <source>
        <dbReference type="Pfam" id="PF01182"/>
    </source>
</evidence>
<dbReference type="InterPro" id="IPR006148">
    <property type="entry name" value="Glc/Gal-6P_isomerase"/>
</dbReference>
<dbReference type="SUPFAM" id="SSF100950">
    <property type="entry name" value="NagB/RpiA/CoA transferase-like"/>
    <property type="match status" value="1"/>
</dbReference>
<comment type="caution">
    <text evidence="2">The sequence shown here is derived from an EMBL/GenBank/DDBJ whole genome shotgun (WGS) entry which is preliminary data.</text>
</comment>
<dbReference type="Proteomes" id="UP000177369">
    <property type="component" value="Unassembled WGS sequence"/>
</dbReference>
<proteinExistence type="predicted"/>
<gene>
    <name evidence="2" type="ORF">A3D04_00945</name>
</gene>
<organism evidence="2 3">
    <name type="scientific">Candidatus Curtissbacteria bacterium RIFCSPHIGHO2_02_FULL_40_16b</name>
    <dbReference type="NCBI Taxonomy" id="1797714"/>
    <lineage>
        <taxon>Bacteria</taxon>
        <taxon>Candidatus Curtissiibacteriota</taxon>
    </lineage>
</organism>
<dbReference type="Gene3D" id="3.40.50.1360">
    <property type="match status" value="1"/>
</dbReference>